<dbReference type="InterPro" id="IPR046781">
    <property type="entry name" value="Phage_ORF5"/>
</dbReference>
<sequence length="86" mass="9801">MILTIVATRDIKANAFAQPQFVMNIGAFMRGFADEINREDPKNLLYTHTEDFELYELGEYDDATAKITLLETPKQIGVATNYKVKK</sequence>
<proteinExistence type="predicted"/>
<dbReference type="Pfam" id="PF20577">
    <property type="entry name" value="Phage_ORF5"/>
    <property type="match status" value="1"/>
</dbReference>
<name>A0A4P8PKP4_9VIRU</name>
<reference evidence="1" key="1">
    <citation type="submission" date="2018-12" db="EMBL/GenBank/DDBJ databases">
        <title>Singled stranded DNA viruses identified in blackflies (Austrosimulium ungulatum) sampled in New Zealand.</title>
        <authorList>
            <person name="Kraberger S."/>
            <person name="Fontenele R.S."/>
            <person name="Schmidlin K."/>
            <person name="Walters M."/>
            <person name="Varsani A."/>
        </authorList>
    </citation>
    <scope>NUCLEOTIDE SEQUENCE [LARGE SCALE GENOMIC DNA]</scope>
    <source>
        <strain evidence="1">142</strain>
    </source>
</reference>
<dbReference type="EMBL" id="MK249201">
    <property type="protein sequence ID" value="QCQ84979.1"/>
    <property type="molecule type" value="Genomic_DNA"/>
</dbReference>
<dbReference type="Proteomes" id="UP000324654">
    <property type="component" value="Genome"/>
</dbReference>
<organism evidence="1">
    <name type="scientific">Blackfly microvirus SF02</name>
    <dbReference type="NCBI Taxonomy" id="2576452"/>
    <lineage>
        <taxon>Viruses</taxon>
        <taxon>Monodnaviria</taxon>
        <taxon>Sangervirae</taxon>
        <taxon>Phixviricota</taxon>
        <taxon>Malgrandaviricetes</taxon>
        <taxon>Petitvirales</taxon>
        <taxon>Microviridae</taxon>
        <taxon>Microvirus</taxon>
    </lineage>
</organism>
<accession>A0A4P8PKP4</accession>
<evidence type="ECO:0000313" key="1">
    <source>
        <dbReference type="EMBL" id="QCQ84979.1"/>
    </source>
</evidence>
<protein>
    <submittedName>
        <fullName evidence="1">Nonstructural protein</fullName>
    </submittedName>
</protein>